<evidence type="ECO:0000313" key="3">
    <source>
        <dbReference type="WBParaSite" id="SCUD_0001808801-mRNA-1"/>
    </source>
</evidence>
<evidence type="ECO:0000313" key="2">
    <source>
        <dbReference type="Proteomes" id="UP000279833"/>
    </source>
</evidence>
<accession>A0A183KSP8</accession>
<keyword evidence="2" id="KW-1185">Reference proteome</keyword>
<reference evidence="3" key="1">
    <citation type="submission" date="2016-06" db="UniProtKB">
        <authorList>
            <consortium name="WormBaseParasite"/>
        </authorList>
    </citation>
    <scope>IDENTIFICATION</scope>
</reference>
<reference evidence="1 2" key="2">
    <citation type="submission" date="2018-11" db="EMBL/GenBank/DDBJ databases">
        <authorList>
            <consortium name="Pathogen Informatics"/>
        </authorList>
    </citation>
    <scope>NUCLEOTIDE SEQUENCE [LARGE SCALE GENOMIC DNA]</scope>
    <source>
        <strain evidence="1">Dakar</strain>
        <strain evidence="2">Dakar, Senegal</strain>
    </source>
</reference>
<name>A0A183KSP8_9TREM</name>
<dbReference type="Proteomes" id="UP000279833">
    <property type="component" value="Unassembled WGS sequence"/>
</dbReference>
<evidence type="ECO:0000313" key="1">
    <source>
        <dbReference type="EMBL" id="VDP64848.1"/>
    </source>
</evidence>
<organism evidence="3">
    <name type="scientific">Schistosoma curassoni</name>
    <dbReference type="NCBI Taxonomy" id="6186"/>
    <lineage>
        <taxon>Eukaryota</taxon>
        <taxon>Metazoa</taxon>
        <taxon>Spiralia</taxon>
        <taxon>Lophotrochozoa</taxon>
        <taxon>Platyhelminthes</taxon>
        <taxon>Trematoda</taxon>
        <taxon>Digenea</taxon>
        <taxon>Strigeidida</taxon>
        <taxon>Schistosomatoidea</taxon>
        <taxon>Schistosomatidae</taxon>
        <taxon>Schistosoma</taxon>
    </lineage>
</organism>
<dbReference type="EMBL" id="UZAK01040598">
    <property type="protein sequence ID" value="VDP64848.1"/>
    <property type="molecule type" value="Genomic_DNA"/>
</dbReference>
<dbReference type="AlphaFoldDB" id="A0A183KSP8"/>
<dbReference type="WBParaSite" id="SCUD_0001808801-mRNA-1">
    <property type="protein sequence ID" value="SCUD_0001808801-mRNA-1"/>
    <property type="gene ID" value="SCUD_0001808801"/>
</dbReference>
<protein>
    <submittedName>
        <fullName evidence="3">Guanylate cyclase domain-containing protein</fullName>
    </submittedName>
</protein>
<proteinExistence type="predicted"/>
<gene>
    <name evidence="1" type="ORF">SCUD_LOCUS18084</name>
</gene>
<sequence>MRGVLGVVNPNLELRRKGKTTSWAYYLTASNSKLMGDIPVDLFLIANETDCSDQLVRLQNLNVHQENDK</sequence>